<comment type="subcellular location">
    <subcellularLocation>
        <location evidence="1">Cell membrane</location>
        <topology evidence="1">Multi-pass membrane protein</topology>
    </subcellularLocation>
</comment>
<dbReference type="AlphaFoldDB" id="A0A545T6Y9"/>
<evidence type="ECO:0000313" key="10">
    <source>
        <dbReference type="Proteomes" id="UP000317839"/>
    </source>
</evidence>
<evidence type="ECO:0000313" key="9">
    <source>
        <dbReference type="EMBL" id="TQV72986.1"/>
    </source>
</evidence>
<keyword evidence="5 8" id="KW-0812">Transmembrane</keyword>
<gene>
    <name evidence="9" type="ORF">FLL45_16115</name>
</gene>
<dbReference type="GO" id="GO:0005886">
    <property type="term" value="C:plasma membrane"/>
    <property type="evidence" value="ECO:0007669"/>
    <property type="project" value="UniProtKB-SubCell"/>
</dbReference>
<comment type="similarity">
    <text evidence="2">Belongs to the auxin efflux carrier (TC 2.A.69) family.</text>
</comment>
<proteinExistence type="inferred from homology"/>
<dbReference type="RefSeq" id="WP_142943124.1">
    <property type="nucleotide sequence ID" value="NZ_VIKR01000004.1"/>
</dbReference>
<organism evidence="9 10">
    <name type="scientific">Aliikangiella marina</name>
    <dbReference type="NCBI Taxonomy" id="1712262"/>
    <lineage>
        <taxon>Bacteria</taxon>
        <taxon>Pseudomonadati</taxon>
        <taxon>Pseudomonadota</taxon>
        <taxon>Gammaproteobacteria</taxon>
        <taxon>Oceanospirillales</taxon>
        <taxon>Pleioneaceae</taxon>
        <taxon>Aliikangiella</taxon>
    </lineage>
</organism>
<evidence type="ECO:0000256" key="5">
    <source>
        <dbReference type="ARBA" id="ARBA00022692"/>
    </source>
</evidence>
<evidence type="ECO:0000256" key="3">
    <source>
        <dbReference type="ARBA" id="ARBA00022448"/>
    </source>
</evidence>
<protein>
    <submittedName>
        <fullName evidence="9">AEC family transporter</fullName>
    </submittedName>
</protein>
<name>A0A545T6Y9_9GAMM</name>
<keyword evidence="10" id="KW-1185">Reference proteome</keyword>
<feature type="transmembrane region" description="Helical" evidence="8">
    <location>
        <begin position="27"/>
        <end position="46"/>
    </location>
</feature>
<feature type="transmembrane region" description="Helical" evidence="8">
    <location>
        <begin position="58"/>
        <end position="84"/>
    </location>
</feature>
<dbReference type="InterPro" id="IPR038770">
    <property type="entry name" value="Na+/solute_symporter_sf"/>
</dbReference>
<evidence type="ECO:0000256" key="6">
    <source>
        <dbReference type="ARBA" id="ARBA00022989"/>
    </source>
</evidence>
<dbReference type="OrthoDB" id="9786183at2"/>
<dbReference type="Pfam" id="PF03547">
    <property type="entry name" value="Mem_trans"/>
    <property type="match status" value="1"/>
</dbReference>
<dbReference type="Proteomes" id="UP000317839">
    <property type="component" value="Unassembled WGS sequence"/>
</dbReference>
<feature type="transmembrane region" description="Helical" evidence="8">
    <location>
        <begin position="220"/>
        <end position="243"/>
    </location>
</feature>
<dbReference type="InterPro" id="IPR004776">
    <property type="entry name" value="Mem_transp_PIN-like"/>
</dbReference>
<evidence type="ECO:0000256" key="2">
    <source>
        <dbReference type="ARBA" id="ARBA00010145"/>
    </source>
</evidence>
<feature type="transmembrane region" description="Helical" evidence="8">
    <location>
        <begin position="156"/>
        <end position="175"/>
    </location>
</feature>
<sequence>MENFVLIAIFLASGAFAKYKGWVRDSASLRLNQFVIFICLPAIILLKIPQLTLDTNLLLPVIVPWGVLLIASLLIISVATLFNWSREVTGCLLMVTCFGNTSFFGFPMVSAFWGEEGLPYAVIYDVLGSFLSLALVGNIFLAIYSGGERFSWIAAVKRLLTFPPFIAILIAFAIGDLEYPQTLKNGLSLIGQLLIPSTMFLVGMHLSLKIEARYIKPLQIALALKLILLPLSALLLLSGLLSTDLKDSLIFQVTIFEAAMPPMVTASVMAIHARLAPQLAAACVGIGLFTSCATLPLWYWLLS</sequence>
<dbReference type="GO" id="GO:0055085">
    <property type="term" value="P:transmembrane transport"/>
    <property type="evidence" value="ECO:0007669"/>
    <property type="project" value="InterPro"/>
</dbReference>
<evidence type="ECO:0000256" key="8">
    <source>
        <dbReference type="SAM" id="Phobius"/>
    </source>
</evidence>
<dbReference type="EMBL" id="VIKR01000004">
    <property type="protein sequence ID" value="TQV72986.1"/>
    <property type="molecule type" value="Genomic_DNA"/>
</dbReference>
<keyword evidence="6 8" id="KW-1133">Transmembrane helix</keyword>
<dbReference type="PANTHER" id="PTHR36838:SF1">
    <property type="entry name" value="SLR1864 PROTEIN"/>
    <property type="match status" value="1"/>
</dbReference>
<evidence type="ECO:0000256" key="1">
    <source>
        <dbReference type="ARBA" id="ARBA00004651"/>
    </source>
</evidence>
<comment type="caution">
    <text evidence="9">The sequence shown here is derived from an EMBL/GenBank/DDBJ whole genome shotgun (WGS) entry which is preliminary data.</text>
</comment>
<keyword evidence="3" id="KW-0813">Transport</keyword>
<accession>A0A545T6Y9</accession>
<keyword evidence="7 8" id="KW-0472">Membrane</keyword>
<reference evidence="9 10" key="1">
    <citation type="submission" date="2019-06" db="EMBL/GenBank/DDBJ databases">
        <title>Draft genome of Aliikangiella marina GYP-15.</title>
        <authorList>
            <person name="Wang G."/>
        </authorList>
    </citation>
    <scope>NUCLEOTIDE SEQUENCE [LARGE SCALE GENOMIC DNA]</scope>
    <source>
        <strain evidence="9 10">GYP-15</strain>
    </source>
</reference>
<keyword evidence="4" id="KW-1003">Cell membrane</keyword>
<feature type="transmembrane region" description="Helical" evidence="8">
    <location>
        <begin position="249"/>
        <end position="272"/>
    </location>
</feature>
<dbReference type="Gene3D" id="1.20.1530.20">
    <property type="match status" value="1"/>
</dbReference>
<evidence type="ECO:0000256" key="7">
    <source>
        <dbReference type="ARBA" id="ARBA00023136"/>
    </source>
</evidence>
<dbReference type="PANTHER" id="PTHR36838">
    <property type="entry name" value="AUXIN EFFLUX CARRIER FAMILY PROTEIN"/>
    <property type="match status" value="1"/>
</dbReference>
<feature type="transmembrane region" description="Helical" evidence="8">
    <location>
        <begin position="122"/>
        <end position="144"/>
    </location>
</feature>
<evidence type="ECO:0000256" key="4">
    <source>
        <dbReference type="ARBA" id="ARBA00022475"/>
    </source>
</evidence>
<feature type="transmembrane region" description="Helical" evidence="8">
    <location>
        <begin position="279"/>
        <end position="301"/>
    </location>
</feature>
<feature type="transmembrane region" description="Helical" evidence="8">
    <location>
        <begin position="187"/>
        <end position="208"/>
    </location>
</feature>